<evidence type="ECO:0000256" key="7">
    <source>
        <dbReference type="SAM" id="MobiDB-lite"/>
    </source>
</evidence>
<evidence type="ECO:0000256" key="2">
    <source>
        <dbReference type="ARBA" id="ARBA00006228"/>
    </source>
</evidence>
<name>A0A2M9D0R5_9CELL</name>
<keyword evidence="4 8" id="KW-0812">Transmembrane</keyword>
<dbReference type="Proteomes" id="UP000231693">
    <property type="component" value="Unassembled WGS sequence"/>
</dbReference>
<dbReference type="PANTHER" id="PTHR34584:SF1">
    <property type="entry name" value="NA(+)_H(+) ANTIPORTER SUBUNIT E1"/>
    <property type="match status" value="1"/>
</dbReference>
<feature type="transmembrane region" description="Helical" evidence="8">
    <location>
        <begin position="45"/>
        <end position="64"/>
    </location>
</feature>
<feature type="region of interest" description="Disordered" evidence="7">
    <location>
        <begin position="203"/>
        <end position="222"/>
    </location>
</feature>
<comment type="caution">
    <text evidence="9">The sequence shown here is derived from an EMBL/GenBank/DDBJ whole genome shotgun (WGS) entry which is preliminary data.</text>
</comment>
<keyword evidence="5 8" id="KW-1133">Transmembrane helix</keyword>
<evidence type="ECO:0000256" key="1">
    <source>
        <dbReference type="ARBA" id="ARBA00004651"/>
    </source>
</evidence>
<dbReference type="InterPro" id="IPR002758">
    <property type="entry name" value="Cation_antiport_E"/>
</dbReference>
<sequence>MSPATPQDAGWWARWRHRMRTQWHAALWLMVVWVLLWGGVSVANVLAGTLVGFLLISVMALPSIDYRGRVRPVAALRLLGFFVRDLLVASVQVSFQALRFGWTPHGAVVRVPMRDTGDLYLTVTSVLTSLVPGTVIVEAHRITGTLYVHVLDLESSGGADAVRHHIHELEERVLRALASDDELAHAGLGPQGTAVADARAVEAMAGDVDPGAPSVTPEEDRP</sequence>
<evidence type="ECO:0000256" key="5">
    <source>
        <dbReference type="ARBA" id="ARBA00022989"/>
    </source>
</evidence>
<evidence type="ECO:0000256" key="3">
    <source>
        <dbReference type="ARBA" id="ARBA00022475"/>
    </source>
</evidence>
<organism evidence="9 10">
    <name type="scientific">Sediminihabitans luteus</name>
    <dbReference type="NCBI Taxonomy" id="1138585"/>
    <lineage>
        <taxon>Bacteria</taxon>
        <taxon>Bacillati</taxon>
        <taxon>Actinomycetota</taxon>
        <taxon>Actinomycetes</taxon>
        <taxon>Micrococcales</taxon>
        <taxon>Cellulomonadaceae</taxon>
        <taxon>Sediminihabitans</taxon>
    </lineage>
</organism>
<accession>A0A2M9D0R5</accession>
<evidence type="ECO:0000256" key="8">
    <source>
        <dbReference type="SAM" id="Phobius"/>
    </source>
</evidence>
<keyword evidence="3" id="KW-1003">Cell membrane</keyword>
<reference evidence="9 10" key="1">
    <citation type="submission" date="2017-11" db="EMBL/GenBank/DDBJ databases">
        <title>Genomic Encyclopedia of Archaeal and Bacterial Type Strains, Phase II (KMG-II): From Individual Species to Whole Genera.</title>
        <authorList>
            <person name="Goeker M."/>
        </authorList>
    </citation>
    <scope>NUCLEOTIDE SEQUENCE [LARGE SCALE GENOMIC DNA]</scope>
    <source>
        <strain evidence="9 10">DSM 25478</strain>
    </source>
</reference>
<feature type="transmembrane region" description="Helical" evidence="8">
    <location>
        <begin position="21"/>
        <end position="39"/>
    </location>
</feature>
<dbReference type="AlphaFoldDB" id="A0A2M9D0R5"/>
<gene>
    <name evidence="9" type="ORF">CLV28_0908</name>
</gene>
<evidence type="ECO:0000313" key="9">
    <source>
        <dbReference type="EMBL" id="PJJ77683.1"/>
    </source>
</evidence>
<dbReference type="EMBL" id="PGFE01000001">
    <property type="protein sequence ID" value="PJJ77683.1"/>
    <property type="molecule type" value="Genomic_DNA"/>
</dbReference>
<dbReference type="Pfam" id="PF01899">
    <property type="entry name" value="MNHE"/>
    <property type="match status" value="1"/>
</dbReference>
<keyword evidence="6 8" id="KW-0472">Membrane</keyword>
<evidence type="ECO:0000256" key="4">
    <source>
        <dbReference type="ARBA" id="ARBA00022692"/>
    </source>
</evidence>
<dbReference type="RefSeq" id="WP_239073323.1">
    <property type="nucleotide sequence ID" value="NZ_BOOX01000012.1"/>
</dbReference>
<dbReference type="GO" id="GO:0008324">
    <property type="term" value="F:monoatomic cation transmembrane transporter activity"/>
    <property type="evidence" value="ECO:0007669"/>
    <property type="project" value="InterPro"/>
</dbReference>
<comment type="subcellular location">
    <subcellularLocation>
        <location evidence="1">Cell membrane</location>
        <topology evidence="1">Multi-pass membrane protein</topology>
    </subcellularLocation>
</comment>
<comment type="similarity">
    <text evidence="2">Belongs to the CPA3 antiporters (TC 2.A.63) subunit E family.</text>
</comment>
<dbReference type="NCBIfam" id="NF006521">
    <property type="entry name" value="PRK08965.1-5"/>
    <property type="match status" value="1"/>
</dbReference>
<evidence type="ECO:0000256" key="6">
    <source>
        <dbReference type="ARBA" id="ARBA00023136"/>
    </source>
</evidence>
<proteinExistence type="inferred from homology"/>
<dbReference type="GO" id="GO:0005886">
    <property type="term" value="C:plasma membrane"/>
    <property type="evidence" value="ECO:0007669"/>
    <property type="project" value="UniProtKB-SubCell"/>
</dbReference>
<protein>
    <submittedName>
        <fullName evidence="9">Multisubunit sodium/proton antiporter MrpE subunit</fullName>
    </submittedName>
</protein>
<keyword evidence="10" id="KW-1185">Reference proteome</keyword>
<evidence type="ECO:0000313" key="10">
    <source>
        <dbReference type="Proteomes" id="UP000231693"/>
    </source>
</evidence>
<dbReference type="PANTHER" id="PTHR34584">
    <property type="entry name" value="NA(+)/H(+) ANTIPORTER SUBUNIT E1"/>
    <property type="match status" value="1"/>
</dbReference>